<evidence type="ECO:0000313" key="2">
    <source>
        <dbReference type="EMBL" id="EHL06144.1"/>
    </source>
</evidence>
<reference evidence="2 3" key="1">
    <citation type="submission" date="2011-08" db="EMBL/GenBank/DDBJ databases">
        <authorList>
            <person name="Weinstock G."/>
            <person name="Sodergren E."/>
            <person name="Clifton S."/>
            <person name="Fulton L."/>
            <person name="Fulton B."/>
            <person name="Courtney L."/>
            <person name="Fronick C."/>
            <person name="Harrison M."/>
            <person name="Strong C."/>
            <person name="Farmer C."/>
            <person name="Delahaunty K."/>
            <person name="Markovic C."/>
            <person name="Hall O."/>
            <person name="Minx P."/>
            <person name="Tomlinson C."/>
            <person name="Mitreva M."/>
            <person name="Hou S."/>
            <person name="Chen J."/>
            <person name="Wollam A."/>
            <person name="Pepin K.H."/>
            <person name="Johnson M."/>
            <person name="Bhonagiri V."/>
            <person name="Zhang X."/>
            <person name="Suruliraj S."/>
            <person name="Warren W."/>
            <person name="Chinwalla A."/>
            <person name="Mardis E.R."/>
            <person name="Wilson R.K."/>
        </authorList>
    </citation>
    <scope>NUCLEOTIDE SEQUENCE [LARGE SCALE GENOMIC DNA]</scope>
    <source>
        <strain evidence="2 3">DP7</strain>
    </source>
</reference>
<dbReference type="AlphaFoldDB" id="G9XQI4"/>
<comment type="caution">
    <text evidence="2">The sequence shown here is derived from an EMBL/GenBank/DDBJ whole genome shotgun (WGS) entry which is preliminary data.</text>
</comment>
<dbReference type="EMBL" id="AFZX01000086">
    <property type="protein sequence ID" value="EHL06144.1"/>
    <property type="molecule type" value="Genomic_DNA"/>
</dbReference>
<proteinExistence type="predicted"/>
<keyword evidence="1" id="KW-0472">Membrane</keyword>
<dbReference type="Proteomes" id="UP000004416">
    <property type="component" value="Unassembled WGS sequence"/>
</dbReference>
<feature type="transmembrane region" description="Helical" evidence="1">
    <location>
        <begin position="16"/>
        <end position="34"/>
    </location>
</feature>
<evidence type="ECO:0000256" key="1">
    <source>
        <dbReference type="SAM" id="Phobius"/>
    </source>
</evidence>
<name>G9XQI4_DESHA</name>
<organism evidence="2 3">
    <name type="scientific">Desulfitobacterium hafniense DP7</name>
    <dbReference type="NCBI Taxonomy" id="537010"/>
    <lineage>
        <taxon>Bacteria</taxon>
        <taxon>Bacillati</taxon>
        <taxon>Bacillota</taxon>
        <taxon>Clostridia</taxon>
        <taxon>Eubacteriales</taxon>
        <taxon>Desulfitobacteriaceae</taxon>
        <taxon>Desulfitobacterium</taxon>
    </lineage>
</organism>
<keyword evidence="1" id="KW-1133">Transmembrane helix</keyword>
<keyword evidence="1" id="KW-0812">Transmembrane</keyword>
<dbReference type="HOGENOM" id="CLU_3232636_0_0_9"/>
<gene>
    <name evidence="2" type="ORF">HMPREF0322_03232</name>
</gene>
<sequence>MAPIFSFLMINIRKNYAARLAFTRLCIVFFYYLIGMRQLQLAA</sequence>
<evidence type="ECO:0000313" key="3">
    <source>
        <dbReference type="Proteomes" id="UP000004416"/>
    </source>
</evidence>
<protein>
    <submittedName>
        <fullName evidence="2">Uncharacterized protein</fullName>
    </submittedName>
</protein>
<accession>G9XQI4</accession>